<protein>
    <recommendedName>
        <fullName evidence="10">NAD(P)(+)--arginine ADP-ribosyltransferase</fullName>
        <ecNumber evidence="10">2.4.2.31</ecNumber>
    </recommendedName>
    <alternativeName>
        <fullName evidence="10">Mono(ADP-ribosyl)transferase</fullName>
    </alternativeName>
</protein>
<evidence type="ECO:0000256" key="1">
    <source>
        <dbReference type="ARBA" id="ARBA00004613"/>
    </source>
</evidence>
<comment type="similarity">
    <text evidence="2 10">Belongs to the Arg-specific ADP-ribosyltransferase family.</text>
</comment>
<evidence type="ECO:0000256" key="7">
    <source>
        <dbReference type="ARBA" id="ARBA00022695"/>
    </source>
</evidence>
<dbReference type="InterPro" id="IPR050999">
    <property type="entry name" value="ADP-ribosyltransferase_ARG"/>
</dbReference>
<keyword evidence="11" id="KW-0812">Transmembrane</keyword>
<dbReference type="EC" id="2.4.2.31" evidence="10"/>
<accession>A0A7S0MV66</accession>
<name>A0A7S0MV66_9CRYP</name>
<evidence type="ECO:0000256" key="4">
    <source>
        <dbReference type="ARBA" id="ARBA00022656"/>
    </source>
</evidence>
<dbReference type="Pfam" id="PF01129">
    <property type="entry name" value="ART"/>
    <property type="match status" value="1"/>
</dbReference>
<keyword evidence="11" id="KW-1133">Transmembrane helix</keyword>
<keyword evidence="3" id="KW-0964">Secreted</keyword>
<dbReference type="PANTHER" id="PTHR10339">
    <property type="entry name" value="ADP-RIBOSYLTRANSFERASE"/>
    <property type="match status" value="1"/>
</dbReference>
<dbReference type="SUPFAM" id="SSF56399">
    <property type="entry name" value="ADP-ribosylation"/>
    <property type="match status" value="1"/>
</dbReference>
<feature type="transmembrane region" description="Helical" evidence="11">
    <location>
        <begin position="115"/>
        <end position="136"/>
    </location>
</feature>
<dbReference type="AlphaFoldDB" id="A0A7S0MV66"/>
<evidence type="ECO:0000313" key="12">
    <source>
        <dbReference type="EMBL" id="CAD8652263.1"/>
    </source>
</evidence>
<organism evidence="12">
    <name type="scientific">Cryptomonas curvata</name>
    <dbReference type="NCBI Taxonomy" id="233186"/>
    <lineage>
        <taxon>Eukaryota</taxon>
        <taxon>Cryptophyceae</taxon>
        <taxon>Cryptomonadales</taxon>
        <taxon>Cryptomonadaceae</taxon>
        <taxon>Cryptomonas</taxon>
    </lineage>
</organism>
<dbReference type="GO" id="GO:0090729">
    <property type="term" value="F:toxin activity"/>
    <property type="evidence" value="ECO:0007669"/>
    <property type="project" value="UniProtKB-KW"/>
</dbReference>
<dbReference type="PANTHER" id="PTHR10339:SF25">
    <property type="entry name" value="SECRETED EXOENZYME S"/>
    <property type="match status" value="1"/>
</dbReference>
<evidence type="ECO:0000256" key="11">
    <source>
        <dbReference type="SAM" id="Phobius"/>
    </source>
</evidence>
<keyword evidence="4" id="KW-0800">Toxin</keyword>
<keyword evidence="8" id="KW-0843">Virulence</keyword>
<keyword evidence="7" id="KW-0548">Nucleotidyltransferase</keyword>
<dbReference type="GO" id="GO:0016779">
    <property type="term" value="F:nucleotidyltransferase activity"/>
    <property type="evidence" value="ECO:0007669"/>
    <property type="project" value="UniProtKB-KW"/>
</dbReference>
<keyword evidence="6 10" id="KW-0808">Transferase</keyword>
<evidence type="ECO:0000256" key="9">
    <source>
        <dbReference type="ARBA" id="ARBA00047597"/>
    </source>
</evidence>
<comment type="catalytic activity">
    <reaction evidence="9 10">
        <text>L-arginyl-[protein] + NAD(+) = N(omega)-(ADP-D-ribosyl)-L-arginyl-[protein] + nicotinamide + H(+)</text>
        <dbReference type="Rhea" id="RHEA:19149"/>
        <dbReference type="Rhea" id="RHEA-COMP:10532"/>
        <dbReference type="Rhea" id="RHEA-COMP:15087"/>
        <dbReference type="ChEBI" id="CHEBI:15378"/>
        <dbReference type="ChEBI" id="CHEBI:17154"/>
        <dbReference type="ChEBI" id="CHEBI:29965"/>
        <dbReference type="ChEBI" id="CHEBI:57540"/>
        <dbReference type="ChEBI" id="CHEBI:142554"/>
        <dbReference type="EC" id="2.4.2.31"/>
    </reaction>
</comment>
<dbReference type="GO" id="GO:0106274">
    <property type="term" value="F:NAD+-protein-arginine ADP-ribosyltransferase activity"/>
    <property type="evidence" value="ECO:0007669"/>
    <property type="project" value="UniProtKB-EC"/>
</dbReference>
<keyword evidence="11" id="KW-0472">Membrane</keyword>
<gene>
    <name evidence="12" type="ORF">CCUR1050_LOCUS27562</name>
</gene>
<dbReference type="GO" id="GO:0003950">
    <property type="term" value="F:NAD+ poly-ADP-ribosyltransferase activity"/>
    <property type="evidence" value="ECO:0007669"/>
    <property type="project" value="TreeGrafter"/>
</dbReference>
<evidence type="ECO:0000256" key="5">
    <source>
        <dbReference type="ARBA" id="ARBA00022676"/>
    </source>
</evidence>
<evidence type="ECO:0000256" key="6">
    <source>
        <dbReference type="ARBA" id="ARBA00022679"/>
    </source>
</evidence>
<comment type="subcellular location">
    <subcellularLocation>
        <location evidence="1">Secreted</location>
    </subcellularLocation>
</comment>
<keyword evidence="10" id="KW-0520">NAD</keyword>
<evidence type="ECO:0000256" key="10">
    <source>
        <dbReference type="RuleBase" id="RU361228"/>
    </source>
</evidence>
<evidence type="ECO:0000256" key="2">
    <source>
        <dbReference type="ARBA" id="ARBA00009558"/>
    </source>
</evidence>
<dbReference type="EMBL" id="HBEZ01050140">
    <property type="protein sequence ID" value="CAD8652263.1"/>
    <property type="molecule type" value="Transcribed_RNA"/>
</dbReference>
<evidence type="ECO:0000256" key="3">
    <source>
        <dbReference type="ARBA" id="ARBA00022525"/>
    </source>
</evidence>
<keyword evidence="10" id="KW-0521">NADP</keyword>
<proteinExistence type="inferred from homology"/>
<sequence length="419" mass="46069">MYIASVASTAGVNRENVKVLGIEEVSARSSRIITGRLLLATSVHVQTSVLIPVGQQTNIKDQSLLNTNLNKNGLPSGTLVVQYTYTSATNLTTPAPGSGGSEPEAVPAAASNVPIGAIVGGAVGFSTFIFITLLALRYRRSNTVLDITLLALRYRRSNKPEVETVGHKIRPIRHEADIFEVPLYKPLSLMEDFKPTKTCRQYVEQDCTDALPAFLPHSRNLVRYGCEMASSIIDQDKSCGLDHQQVLALVFYTLDVSQYAIGANEKENFYHCINKALQKREPLLLNQLKGYLFFLLEALNNLPKEPEEVFYRGVGPDAIQVVEANYALGTKVVWSGITSTSRYESKAVEFAKGGGVVFRIRTVSGVRIDSFSPFPGEAEVLLAPNFSATVSRSFYTDPAHPGCRFIDLTEYARKEPHVF</sequence>
<dbReference type="Gene3D" id="3.90.176.10">
    <property type="entry name" value="Toxin ADP-ribosyltransferase, Chain A, domain 1"/>
    <property type="match status" value="1"/>
</dbReference>
<dbReference type="GO" id="GO:0005576">
    <property type="term" value="C:extracellular region"/>
    <property type="evidence" value="ECO:0007669"/>
    <property type="project" value="UniProtKB-SubCell"/>
</dbReference>
<keyword evidence="5 10" id="KW-0328">Glycosyltransferase</keyword>
<evidence type="ECO:0000256" key="8">
    <source>
        <dbReference type="ARBA" id="ARBA00023026"/>
    </source>
</evidence>
<dbReference type="InterPro" id="IPR000768">
    <property type="entry name" value="ART"/>
</dbReference>
<dbReference type="PROSITE" id="PS51996">
    <property type="entry name" value="TR_MART"/>
    <property type="match status" value="1"/>
</dbReference>
<reference evidence="12" key="1">
    <citation type="submission" date="2021-01" db="EMBL/GenBank/DDBJ databases">
        <authorList>
            <person name="Corre E."/>
            <person name="Pelletier E."/>
            <person name="Niang G."/>
            <person name="Scheremetjew M."/>
            <person name="Finn R."/>
            <person name="Kale V."/>
            <person name="Holt S."/>
            <person name="Cochrane G."/>
            <person name="Meng A."/>
            <person name="Brown T."/>
            <person name="Cohen L."/>
        </authorList>
    </citation>
    <scope>NUCLEOTIDE SEQUENCE</scope>
    <source>
        <strain evidence="12">CCAP979/52</strain>
    </source>
</reference>